<evidence type="ECO:0000313" key="2">
    <source>
        <dbReference type="Proteomes" id="UP000054485"/>
    </source>
</evidence>
<reference evidence="1 2" key="1">
    <citation type="submission" date="2014-04" db="EMBL/GenBank/DDBJ databases">
        <authorList>
            <consortium name="DOE Joint Genome Institute"/>
            <person name="Kuo A."/>
            <person name="Ruytinx J."/>
            <person name="Rineau F."/>
            <person name="Colpaert J."/>
            <person name="Kohler A."/>
            <person name="Nagy L.G."/>
            <person name="Floudas D."/>
            <person name="Copeland A."/>
            <person name="Barry K.W."/>
            <person name="Cichocki N."/>
            <person name="Veneault-Fourrey C."/>
            <person name="LaButti K."/>
            <person name="Lindquist E.A."/>
            <person name="Lipzen A."/>
            <person name="Lundell T."/>
            <person name="Morin E."/>
            <person name="Murat C."/>
            <person name="Sun H."/>
            <person name="Tunlid A."/>
            <person name="Henrissat B."/>
            <person name="Grigoriev I.V."/>
            <person name="Hibbett D.S."/>
            <person name="Martin F."/>
            <person name="Nordberg H.P."/>
            <person name="Cantor M.N."/>
            <person name="Hua S.X."/>
        </authorList>
    </citation>
    <scope>NUCLEOTIDE SEQUENCE [LARGE SCALE GENOMIC DNA]</scope>
    <source>
        <strain evidence="1 2">UH-Slu-Lm8-n1</strain>
    </source>
</reference>
<gene>
    <name evidence="1" type="ORF">CY34DRAFT_804661</name>
</gene>
<organism evidence="1 2">
    <name type="scientific">Suillus luteus UH-Slu-Lm8-n1</name>
    <dbReference type="NCBI Taxonomy" id="930992"/>
    <lineage>
        <taxon>Eukaryota</taxon>
        <taxon>Fungi</taxon>
        <taxon>Dikarya</taxon>
        <taxon>Basidiomycota</taxon>
        <taxon>Agaricomycotina</taxon>
        <taxon>Agaricomycetes</taxon>
        <taxon>Agaricomycetidae</taxon>
        <taxon>Boletales</taxon>
        <taxon>Suillineae</taxon>
        <taxon>Suillaceae</taxon>
        <taxon>Suillus</taxon>
    </lineage>
</organism>
<reference evidence="2" key="2">
    <citation type="submission" date="2015-01" db="EMBL/GenBank/DDBJ databases">
        <title>Evolutionary Origins and Diversification of the Mycorrhizal Mutualists.</title>
        <authorList>
            <consortium name="DOE Joint Genome Institute"/>
            <consortium name="Mycorrhizal Genomics Consortium"/>
            <person name="Kohler A."/>
            <person name="Kuo A."/>
            <person name="Nagy L.G."/>
            <person name="Floudas D."/>
            <person name="Copeland A."/>
            <person name="Barry K.W."/>
            <person name="Cichocki N."/>
            <person name="Veneault-Fourrey C."/>
            <person name="LaButti K."/>
            <person name="Lindquist E.A."/>
            <person name="Lipzen A."/>
            <person name="Lundell T."/>
            <person name="Morin E."/>
            <person name="Murat C."/>
            <person name="Riley R."/>
            <person name="Ohm R."/>
            <person name="Sun H."/>
            <person name="Tunlid A."/>
            <person name="Henrissat B."/>
            <person name="Grigoriev I.V."/>
            <person name="Hibbett D.S."/>
            <person name="Martin F."/>
        </authorList>
    </citation>
    <scope>NUCLEOTIDE SEQUENCE [LARGE SCALE GENOMIC DNA]</scope>
    <source>
        <strain evidence="2">UH-Slu-Lm8-n1</strain>
    </source>
</reference>
<evidence type="ECO:0000313" key="1">
    <source>
        <dbReference type="EMBL" id="KIK42677.1"/>
    </source>
</evidence>
<dbReference type="HOGENOM" id="CLU_2575423_0_0_1"/>
<accession>A0A0D0B8F6</accession>
<protein>
    <submittedName>
        <fullName evidence="1">Uncharacterized protein</fullName>
    </submittedName>
</protein>
<proteinExistence type="predicted"/>
<dbReference type="AlphaFoldDB" id="A0A0D0B8F6"/>
<dbReference type="EMBL" id="KN835232">
    <property type="protein sequence ID" value="KIK42677.1"/>
    <property type="molecule type" value="Genomic_DNA"/>
</dbReference>
<sequence>MLTQAKNCDTLFLSRRDSCKQLIFCSANDTKPVTLPRGCDGLHGFAKVLVANCHSIPGAQRLRHQMILSNELFEGPAQEQK</sequence>
<keyword evidence="2" id="KW-1185">Reference proteome</keyword>
<dbReference type="Proteomes" id="UP000054485">
    <property type="component" value="Unassembled WGS sequence"/>
</dbReference>
<dbReference type="InParanoid" id="A0A0D0B8F6"/>
<name>A0A0D0B8F6_9AGAM</name>